<keyword evidence="1" id="KW-0472">Membrane</keyword>
<evidence type="ECO:0000313" key="2">
    <source>
        <dbReference type="EMBL" id="CAD6185974.1"/>
    </source>
</evidence>
<proteinExistence type="predicted"/>
<keyword evidence="3" id="KW-1185">Reference proteome</keyword>
<keyword evidence="1" id="KW-0812">Transmembrane</keyword>
<protein>
    <recommendedName>
        <fullName evidence="4">Serpentine receptor class gamma</fullName>
    </recommendedName>
</protein>
<dbReference type="EMBL" id="CAJGYM010000003">
    <property type="protein sequence ID" value="CAD6185974.1"/>
    <property type="molecule type" value="Genomic_DNA"/>
</dbReference>
<dbReference type="Proteomes" id="UP000835052">
    <property type="component" value="Unassembled WGS sequence"/>
</dbReference>
<accession>A0A8S1GSU2</accession>
<dbReference type="Pfam" id="PF10323">
    <property type="entry name" value="7TM_GPCR_Srv"/>
    <property type="match status" value="1"/>
</dbReference>
<name>A0A8S1GSU2_9PELO</name>
<keyword evidence="1" id="KW-1133">Transmembrane helix</keyword>
<evidence type="ECO:0000313" key="3">
    <source>
        <dbReference type="Proteomes" id="UP000835052"/>
    </source>
</evidence>
<dbReference type="OrthoDB" id="5835292at2759"/>
<feature type="transmembrane region" description="Helical" evidence="1">
    <location>
        <begin position="87"/>
        <end position="108"/>
    </location>
</feature>
<evidence type="ECO:0008006" key="4">
    <source>
        <dbReference type="Google" id="ProtNLM"/>
    </source>
</evidence>
<dbReference type="AlphaFoldDB" id="A0A8S1GSU2"/>
<dbReference type="InterPro" id="IPR019426">
    <property type="entry name" value="7TM_GPCR_serpentine_rcpt_Srv"/>
</dbReference>
<sequence>MLALSVALTVEYISTFVSLICLPINVAFVYLIFVERHRAPYNTPFFRLCIHLCIADILMEAFSTIFFKLPTFGLFPKTFYKENWSVVPIAGMNYLGHAQAIGIIFIAINRLVIPRQLVTISSLFGATVAFSALRFDGLGGPPCVRL</sequence>
<feature type="transmembrane region" description="Helical" evidence="1">
    <location>
        <begin position="12"/>
        <end position="33"/>
    </location>
</feature>
<feature type="transmembrane region" description="Helical" evidence="1">
    <location>
        <begin position="45"/>
        <end position="67"/>
    </location>
</feature>
<reference evidence="2" key="1">
    <citation type="submission" date="2020-10" db="EMBL/GenBank/DDBJ databases">
        <authorList>
            <person name="Kikuchi T."/>
        </authorList>
    </citation>
    <scope>NUCLEOTIDE SEQUENCE</scope>
    <source>
        <strain evidence="2">NKZ352</strain>
    </source>
</reference>
<comment type="caution">
    <text evidence="2">The sequence shown here is derived from an EMBL/GenBank/DDBJ whole genome shotgun (WGS) entry which is preliminary data.</text>
</comment>
<gene>
    <name evidence="2" type="ORF">CAUJ_LOCUS1893</name>
</gene>
<evidence type="ECO:0000256" key="1">
    <source>
        <dbReference type="SAM" id="Phobius"/>
    </source>
</evidence>
<organism evidence="2 3">
    <name type="scientific">Caenorhabditis auriculariae</name>
    <dbReference type="NCBI Taxonomy" id="2777116"/>
    <lineage>
        <taxon>Eukaryota</taxon>
        <taxon>Metazoa</taxon>
        <taxon>Ecdysozoa</taxon>
        <taxon>Nematoda</taxon>
        <taxon>Chromadorea</taxon>
        <taxon>Rhabditida</taxon>
        <taxon>Rhabditina</taxon>
        <taxon>Rhabditomorpha</taxon>
        <taxon>Rhabditoidea</taxon>
        <taxon>Rhabditidae</taxon>
        <taxon>Peloderinae</taxon>
        <taxon>Caenorhabditis</taxon>
    </lineage>
</organism>